<keyword evidence="5 6" id="KW-0472">Membrane</keyword>
<keyword evidence="2" id="KW-1003">Cell membrane</keyword>
<comment type="caution">
    <text evidence="8">The sequence shown here is derived from an EMBL/GenBank/DDBJ whole genome shotgun (WGS) entry which is preliminary data.</text>
</comment>
<evidence type="ECO:0000256" key="5">
    <source>
        <dbReference type="ARBA" id="ARBA00023136"/>
    </source>
</evidence>
<feature type="transmembrane region" description="Helical" evidence="6">
    <location>
        <begin position="127"/>
        <end position="147"/>
    </location>
</feature>
<dbReference type="GO" id="GO:0020037">
    <property type="term" value="F:heme binding"/>
    <property type="evidence" value="ECO:0007669"/>
    <property type="project" value="TreeGrafter"/>
</dbReference>
<evidence type="ECO:0000256" key="4">
    <source>
        <dbReference type="ARBA" id="ARBA00022989"/>
    </source>
</evidence>
<dbReference type="GO" id="GO:0005886">
    <property type="term" value="C:plasma membrane"/>
    <property type="evidence" value="ECO:0007669"/>
    <property type="project" value="UniProtKB-SubCell"/>
</dbReference>
<dbReference type="PANTHER" id="PTHR30485">
    <property type="entry name" value="NI/FE-HYDROGENASE 1 B-TYPE CYTOCHROME SUBUNIT"/>
    <property type="match status" value="1"/>
</dbReference>
<dbReference type="InterPro" id="IPR016174">
    <property type="entry name" value="Di-haem_cyt_TM"/>
</dbReference>
<dbReference type="InterPro" id="IPR051542">
    <property type="entry name" value="Hydrogenase_cytochrome"/>
</dbReference>
<proteinExistence type="predicted"/>
<feature type="transmembrane region" description="Helical" evidence="6">
    <location>
        <begin position="20"/>
        <end position="38"/>
    </location>
</feature>
<dbReference type="Gene3D" id="1.20.950.20">
    <property type="entry name" value="Transmembrane di-heme cytochromes, Chain C"/>
    <property type="match status" value="1"/>
</dbReference>
<gene>
    <name evidence="8" type="ORF">ENU72_01065</name>
</gene>
<dbReference type="GO" id="GO:0022904">
    <property type="term" value="P:respiratory electron transport chain"/>
    <property type="evidence" value="ECO:0007669"/>
    <property type="project" value="InterPro"/>
</dbReference>
<dbReference type="Pfam" id="PF01292">
    <property type="entry name" value="Ni_hydr_CYTB"/>
    <property type="match status" value="1"/>
</dbReference>
<dbReference type="AlphaFoldDB" id="A0A7V4E352"/>
<evidence type="ECO:0000256" key="3">
    <source>
        <dbReference type="ARBA" id="ARBA00022692"/>
    </source>
</evidence>
<dbReference type="SUPFAM" id="SSF81342">
    <property type="entry name" value="Transmembrane di-heme cytochromes"/>
    <property type="match status" value="1"/>
</dbReference>
<accession>A0A7V4E352</accession>
<evidence type="ECO:0000256" key="1">
    <source>
        <dbReference type="ARBA" id="ARBA00004651"/>
    </source>
</evidence>
<organism evidence="8">
    <name type="scientific">candidate division WOR-3 bacterium</name>
    <dbReference type="NCBI Taxonomy" id="2052148"/>
    <lineage>
        <taxon>Bacteria</taxon>
        <taxon>Bacteria division WOR-3</taxon>
    </lineage>
</organism>
<name>A0A7V4E352_UNCW3</name>
<keyword evidence="4 6" id="KW-1133">Transmembrane helix</keyword>
<evidence type="ECO:0000256" key="2">
    <source>
        <dbReference type="ARBA" id="ARBA00022475"/>
    </source>
</evidence>
<dbReference type="InterPro" id="IPR011577">
    <property type="entry name" value="Cyt_b561_bac/Ni-Hgenase"/>
</dbReference>
<sequence length="226" mass="27431">MKGKRNILRFSLNWRIQHFLLMVSVFLLIISGIALRFSDSWFGKFLIFLEGGFEARGALHRLSAFLLIFTALYHLIYIIFTKEGRKEFKSFLFEKDDFSNYFKTILYNFGKIEEKPKIKRYGFKEKLQYWVFFLFVFLMIITGIVMWWHNYFLVLIPKWLFDLVYGIHGWGGTLILIFIVFWHIYEIHLTPSNFPINLSFWDGYVSEEWLKEEHFLEYEEMKKGEE</sequence>
<dbReference type="GO" id="GO:0009055">
    <property type="term" value="F:electron transfer activity"/>
    <property type="evidence" value="ECO:0007669"/>
    <property type="project" value="InterPro"/>
</dbReference>
<reference evidence="8" key="1">
    <citation type="journal article" date="2020" name="mSystems">
        <title>Genome- and Community-Level Interaction Insights into Carbon Utilization and Element Cycling Functions of Hydrothermarchaeota in Hydrothermal Sediment.</title>
        <authorList>
            <person name="Zhou Z."/>
            <person name="Liu Y."/>
            <person name="Xu W."/>
            <person name="Pan J."/>
            <person name="Luo Z.H."/>
            <person name="Li M."/>
        </authorList>
    </citation>
    <scope>NUCLEOTIDE SEQUENCE [LARGE SCALE GENOMIC DNA]</scope>
    <source>
        <strain evidence="8">SpSt-695</strain>
    </source>
</reference>
<evidence type="ECO:0000313" key="8">
    <source>
        <dbReference type="EMBL" id="HGK53597.1"/>
    </source>
</evidence>
<keyword evidence="3 6" id="KW-0812">Transmembrane</keyword>
<comment type="subcellular location">
    <subcellularLocation>
        <location evidence="1">Cell membrane</location>
        <topology evidence="1">Multi-pass membrane protein</topology>
    </subcellularLocation>
</comment>
<evidence type="ECO:0000259" key="7">
    <source>
        <dbReference type="Pfam" id="PF01292"/>
    </source>
</evidence>
<dbReference type="PANTHER" id="PTHR30485:SF0">
    <property type="entry name" value="NI_FE-HYDROGENASE 1 B-TYPE CYTOCHROME SUBUNIT-RELATED"/>
    <property type="match status" value="1"/>
</dbReference>
<feature type="transmembrane region" description="Helical" evidence="6">
    <location>
        <begin position="58"/>
        <end position="80"/>
    </location>
</feature>
<feature type="domain" description="Cytochrome b561 bacterial/Ni-hydrogenase" evidence="7">
    <location>
        <begin position="10"/>
        <end position="185"/>
    </location>
</feature>
<dbReference type="EMBL" id="DTDP01000044">
    <property type="protein sequence ID" value="HGK53597.1"/>
    <property type="molecule type" value="Genomic_DNA"/>
</dbReference>
<protein>
    <recommendedName>
        <fullName evidence="7">Cytochrome b561 bacterial/Ni-hydrogenase domain-containing protein</fullName>
    </recommendedName>
</protein>
<feature type="transmembrane region" description="Helical" evidence="6">
    <location>
        <begin position="167"/>
        <end position="185"/>
    </location>
</feature>
<evidence type="ECO:0000256" key="6">
    <source>
        <dbReference type="SAM" id="Phobius"/>
    </source>
</evidence>